<dbReference type="EMBL" id="LAOC01000001">
    <property type="protein sequence ID" value="KJV79045.1"/>
    <property type="molecule type" value="Genomic_DNA"/>
</dbReference>
<dbReference type="Proteomes" id="UP000033591">
    <property type="component" value="Unassembled WGS sequence"/>
</dbReference>
<organism evidence="1 2">
    <name type="scientific">Rickettsia rhipicephali str. Ect</name>
    <dbReference type="NCBI Taxonomy" id="1359199"/>
    <lineage>
        <taxon>Bacteria</taxon>
        <taxon>Pseudomonadati</taxon>
        <taxon>Pseudomonadota</taxon>
        <taxon>Alphaproteobacteria</taxon>
        <taxon>Rickettsiales</taxon>
        <taxon>Rickettsiaceae</taxon>
        <taxon>Rickettsieae</taxon>
        <taxon>Rickettsia</taxon>
        <taxon>spotted fever group</taxon>
    </lineage>
</organism>
<sequence>MLTTLPLVGGGYRGLKPPTLGPTEGPYWGNKRSSYSMYFI</sequence>
<proteinExistence type="predicted"/>
<reference evidence="1 2" key="1">
    <citation type="submission" date="2015-01" db="EMBL/GenBank/DDBJ databases">
        <title>Genome Sequencing of Rickettsiales.</title>
        <authorList>
            <person name="Daugherty S.C."/>
            <person name="Su Q."/>
            <person name="Abolude K."/>
            <person name="Beier-Sexton M."/>
            <person name="Carlyon J.A."/>
            <person name="Carter R."/>
            <person name="Day N.P."/>
            <person name="Dumler S.J."/>
            <person name="Dyachenko V."/>
            <person name="Godinez A."/>
            <person name="Kurtti T.J."/>
            <person name="Lichay M."/>
            <person name="Mullins K.E."/>
            <person name="Ott S."/>
            <person name="Pappas-Brown V."/>
            <person name="Paris D.H."/>
            <person name="Patel P."/>
            <person name="Richards A.L."/>
            <person name="Sadzewicz L."/>
            <person name="Sears K."/>
            <person name="Seidman D."/>
            <person name="Sengamalay N."/>
            <person name="Stenos J."/>
            <person name="Tallon L.J."/>
            <person name="Vincent G."/>
            <person name="Fraser C.M."/>
            <person name="Munderloh U."/>
            <person name="Dunning-Hotopp J.C."/>
        </authorList>
    </citation>
    <scope>NUCLEOTIDE SEQUENCE [LARGE SCALE GENOMIC DNA]</scope>
    <source>
        <strain evidence="1 2">Ect</strain>
    </source>
</reference>
<evidence type="ECO:0000313" key="1">
    <source>
        <dbReference type="EMBL" id="KJV79045.1"/>
    </source>
</evidence>
<dbReference type="AlphaFoldDB" id="A0A0F3PFB9"/>
<evidence type="ECO:0000313" key="2">
    <source>
        <dbReference type="Proteomes" id="UP000033591"/>
    </source>
</evidence>
<gene>
    <name evidence="1" type="ORF">RMAECT_0890</name>
</gene>
<accession>A0A0F3PFB9</accession>
<name>A0A0F3PFB9_RICRH</name>
<comment type="caution">
    <text evidence="1">The sequence shown here is derived from an EMBL/GenBank/DDBJ whole genome shotgun (WGS) entry which is preliminary data.</text>
</comment>
<protein>
    <submittedName>
        <fullName evidence="1">Uncharacterized protein</fullName>
    </submittedName>
</protein>